<dbReference type="InterPro" id="IPR005119">
    <property type="entry name" value="LysR_subst-bd"/>
</dbReference>
<dbReference type="Proteomes" id="UP000464495">
    <property type="component" value="Chromosome"/>
</dbReference>
<dbReference type="InterPro" id="IPR000847">
    <property type="entry name" value="LysR_HTH_N"/>
</dbReference>
<keyword evidence="2" id="KW-0805">Transcription regulation</keyword>
<gene>
    <name evidence="6" type="ORF">GO499_10565</name>
</gene>
<accession>A0A6P1T6P8</accession>
<evidence type="ECO:0000313" key="6">
    <source>
        <dbReference type="EMBL" id="QHQ37373.1"/>
    </source>
</evidence>
<dbReference type="InterPro" id="IPR036390">
    <property type="entry name" value="WH_DNA-bd_sf"/>
</dbReference>
<evidence type="ECO:0000313" key="7">
    <source>
        <dbReference type="Proteomes" id="UP000464495"/>
    </source>
</evidence>
<comment type="similarity">
    <text evidence="1">Belongs to the LysR transcriptional regulatory family.</text>
</comment>
<keyword evidence="4" id="KW-0804">Transcription</keyword>
<reference evidence="6 7" key="1">
    <citation type="submission" date="2019-12" db="EMBL/GenBank/DDBJ databases">
        <title>Complete genome sequence of Algicella marina strain 9Alg 56(T) isolated from the red alga Tichocarpus crinitus.</title>
        <authorList>
            <person name="Kim S.-G."/>
            <person name="Nedashkovskaya O.I."/>
        </authorList>
    </citation>
    <scope>NUCLEOTIDE SEQUENCE [LARGE SCALE GENOMIC DNA]</scope>
    <source>
        <strain evidence="6 7">9Alg 56</strain>
    </source>
</reference>
<dbReference type="KEGG" id="amaq:GO499_10565"/>
<dbReference type="InterPro" id="IPR036388">
    <property type="entry name" value="WH-like_DNA-bd_sf"/>
</dbReference>
<protein>
    <submittedName>
        <fullName evidence="6">LysR family transcriptional regulator</fullName>
    </submittedName>
</protein>
<evidence type="ECO:0000256" key="4">
    <source>
        <dbReference type="ARBA" id="ARBA00023163"/>
    </source>
</evidence>
<dbReference type="EMBL" id="CP046620">
    <property type="protein sequence ID" value="QHQ37373.1"/>
    <property type="molecule type" value="Genomic_DNA"/>
</dbReference>
<dbReference type="AlphaFoldDB" id="A0A6P1T6P8"/>
<dbReference type="PROSITE" id="PS50931">
    <property type="entry name" value="HTH_LYSR"/>
    <property type="match status" value="1"/>
</dbReference>
<name>A0A6P1T6P8_9RHOB</name>
<dbReference type="FunFam" id="1.10.10.10:FF:000001">
    <property type="entry name" value="LysR family transcriptional regulator"/>
    <property type="match status" value="1"/>
</dbReference>
<dbReference type="RefSeq" id="WP_161863928.1">
    <property type="nucleotide sequence ID" value="NZ_CP046620.1"/>
</dbReference>
<evidence type="ECO:0000256" key="3">
    <source>
        <dbReference type="ARBA" id="ARBA00023125"/>
    </source>
</evidence>
<dbReference type="InterPro" id="IPR050176">
    <property type="entry name" value="LTTR"/>
</dbReference>
<sequence length="290" mass="32029">MPRNLDLTALRAFVTVAEMGGVTRAAGQLNLTQSAVSMQLKRLEESLGQPLLDRTQRGVNLTAQGEQLLSYGRRMLALNDEVWARMAGDAYEGEIRFGVPHDIIYPYVPKVLQRFAAEYPRVRVELVSSFTKGLKAQYARGELDVILTTEVDCEPEGETLLTQPLLWVGAPGGSAWRHRPLKLAFERVCIFRLAVQQALDEMGIEWDMVVESDSSRTIDATVSADLAVHANIAGNAAPHLQQIDHGGTLPQLPEFKINMYHAGRSDMPLVTALASFVRDAYHPHLLKATG</sequence>
<dbReference type="Pfam" id="PF00126">
    <property type="entry name" value="HTH_1"/>
    <property type="match status" value="1"/>
</dbReference>
<keyword evidence="3" id="KW-0238">DNA-binding</keyword>
<dbReference type="Gene3D" id="1.10.10.10">
    <property type="entry name" value="Winged helix-like DNA-binding domain superfamily/Winged helix DNA-binding domain"/>
    <property type="match status" value="1"/>
</dbReference>
<dbReference type="GO" id="GO:0003700">
    <property type="term" value="F:DNA-binding transcription factor activity"/>
    <property type="evidence" value="ECO:0007669"/>
    <property type="project" value="InterPro"/>
</dbReference>
<feature type="domain" description="HTH lysR-type" evidence="5">
    <location>
        <begin position="5"/>
        <end position="62"/>
    </location>
</feature>
<dbReference type="GO" id="GO:0003677">
    <property type="term" value="F:DNA binding"/>
    <property type="evidence" value="ECO:0007669"/>
    <property type="project" value="UniProtKB-KW"/>
</dbReference>
<dbReference type="SUPFAM" id="SSF46785">
    <property type="entry name" value="Winged helix' DNA-binding domain"/>
    <property type="match status" value="1"/>
</dbReference>
<proteinExistence type="inferred from homology"/>
<dbReference type="Gene3D" id="3.40.190.10">
    <property type="entry name" value="Periplasmic binding protein-like II"/>
    <property type="match status" value="2"/>
</dbReference>
<evidence type="ECO:0000256" key="2">
    <source>
        <dbReference type="ARBA" id="ARBA00023015"/>
    </source>
</evidence>
<dbReference type="PRINTS" id="PR00039">
    <property type="entry name" value="HTHLYSR"/>
</dbReference>
<dbReference type="Pfam" id="PF03466">
    <property type="entry name" value="LysR_substrate"/>
    <property type="match status" value="1"/>
</dbReference>
<organism evidence="6 7">
    <name type="scientific">Algicella marina</name>
    <dbReference type="NCBI Taxonomy" id="2683284"/>
    <lineage>
        <taxon>Bacteria</taxon>
        <taxon>Pseudomonadati</taxon>
        <taxon>Pseudomonadota</taxon>
        <taxon>Alphaproteobacteria</taxon>
        <taxon>Rhodobacterales</taxon>
        <taxon>Paracoccaceae</taxon>
        <taxon>Algicella</taxon>
    </lineage>
</organism>
<evidence type="ECO:0000256" key="1">
    <source>
        <dbReference type="ARBA" id="ARBA00009437"/>
    </source>
</evidence>
<dbReference type="PANTHER" id="PTHR30579">
    <property type="entry name" value="TRANSCRIPTIONAL REGULATOR"/>
    <property type="match status" value="1"/>
</dbReference>
<keyword evidence="7" id="KW-1185">Reference proteome</keyword>
<dbReference type="SUPFAM" id="SSF53850">
    <property type="entry name" value="Periplasmic binding protein-like II"/>
    <property type="match status" value="1"/>
</dbReference>
<dbReference type="PANTHER" id="PTHR30579:SF7">
    <property type="entry name" value="HTH-TYPE TRANSCRIPTIONAL REGULATOR LRHA-RELATED"/>
    <property type="match status" value="1"/>
</dbReference>
<evidence type="ECO:0000259" key="5">
    <source>
        <dbReference type="PROSITE" id="PS50931"/>
    </source>
</evidence>